<dbReference type="PANTHER" id="PTHR34773">
    <property type="entry name" value="FLAGELLAR SECRETION CHAPERONE FLIS"/>
    <property type="match status" value="1"/>
</dbReference>
<protein>
    <recommendedName>
        <fullName evidence="6">Flagellar secretion chaperone FliS</fullName>
    </recommendedName>
</protein>
<evidence type="ECO:0000313" key="8">
    <source>
        <dbReference type="Proteomes" id="UP001565220"/>
    </source>
</evidence>
<evidence type="ECO:0000256" key="5">
    <source>
        <dbReference type="ARBA" id="ARBA00023186"/>
    </source>
</evidence>
<gene>
    <name evidence="7" type="primary">fliS</name>
    <name evidence="7" type="ORF">AB8S09_05245</name>
</gene>
<keyword evidence="8" id="KW-1185">Reference proteome</keyword>
<organism evidence="7 8">
    <name type="scientific">Clostridium lapidicellarium</name>
    <dbReference type="NCBI Taxonomy" id="3240931"/>
    <lineage>
        <taxon>Bacteria</taxon>
        <taxon>Bacillati</taxon>
        <taxon>Bacillota</taxon>
        <taxon>Clostridia</taxon>
        <taxon>Eubacteriales</taxon>
        <taxon>Clostridiaceae</taxon>
        <taxon>Clostridium</taxon>
    </lineage>
</organism>
<dbReference type="PIRSF" id="PIRSF039090">
    <property type="entry name" value="Flis"/>
    <property type="match status" value="1"/>
</dbReference>
<reference evidence="7 8" key="1">
    <citation type="submission" date="2024-08" db="EMBL/GenBank/DDBJ databases">
        <title>Clostridium lapicellarii sp. nov., and Clostridium renhuaiense sp. nov., two species isolated from the mud in a fermentation cellar used for producing sauce-flavour Chinese liquors.</title>
        <authorList>
            <person name="Yang F."/>
            <person name="Wang H."/>
            <person name="Chen L.Q."/>
            <person name="Zhou N."/>
            <person name="Lu J.J."/>
            <person name="Pu X.X."/>
            <person name="Wan B."/>
            <person name="Wang L."/>
            <person name="Liu S.J."/>
        </authorList>
    </citation>
    <scope>NUCLEOTIDE SEQUENCE [LARGE SCALE GENOMIC DNA]</scope>
    <source>
        <strain evidence="7 8">MT-113</strain>
    </source>
</reference>
<name>A0ABV4DXR9_9CLOT</name>
<comment type="caution">
    <text evidence="7">The sequence shown here is derived from an EMBL/GenBank/DDBJ whole genome shotgun (WGS) entry which is preliminary data.</text>
</comment>
<accession>A0ABV4DXR9</accession>
<dbReference type="EMBL" id="JBGFFE010000005">
    <property type="protein sequence ID" value="MEY8763055.1"/>
    <property type="molecule type" value="Genomic_DNA"/>
</dbReference>
<keyword evidence="7" id="KW-0969">Cilium</keyword>
<keyword evidence="5" id="KW-0143">Chaperone</keyword>
<evidence type="ECO:0000256" key="6">
    <source>
        <dbReference type="PIRNR" id="PIRNR039090"/>
    </source>
</evidence>
<dbReference type="NCBIfam" id="TIGR00208">
    <property type="entry name" value="fliS"/>
    <property type="match status" value="1"/>
</dbReference>
<evidence type="ECO:0000256" key="3">
    <source>
        <dbReference type="ARBA" id="ARBA00022490"/>
    </source>
</evidence>
<dbReference type="InterPro" id="IPR003713">
    <property type="entry name" value="FliS"/>
</dbReference>
<dbReference type="Proteomes" id="UP001565220">
    <property type="component" value="Unassembled WGS sequence"/>
</dbReference>
<dbReference type="RefSeq" id="WP_294181999.1">
    <property type="nucleotide sequence ID" value="NZ_JBGFFE010000005.1"/>
</dbReference>
<evidence type="ECO:0000313" key="7">
    <source>
        <dbReference type="EMBL" id="MEY8763055.1"/>
    </source>
</evidence>
<dbReference type="PANTHER" id="PTHR34773:SF1">
    <property type="entry name" value="FLAGELLAR SECRETION CHAPERONE FLIS"/>
    <property type="match status" value="1"/>
</dbReference>
<dbReference type="Gene3D" id="1.20.120.340">
    <property type="entry name" value="Flagellar protein FliS"/>
    <property type="match status" value="1"/>
</dbReference>
<keyword evidence="7" id="KW-0966">Cell projection</keyword>
<evidence type="ECO:0000256" key="1">
    <source>
        <dbReference type="ARBA" id="ARBA00004514"/>
    </source>
</evidence>
<dbReference type="CDD" id="cd16098">
    <property type="entry name" value="FliS"/>
    <property type="match status" value="1"/>
</dbReference>
<dbReference type="Pfam" id="PF02561">
    <property type="entry name" value="FliS"/>
    <property type="match status" value="1"/>
</dbReference>
<keyword evidence="7" id="KW-0282">Flagellum</keyword>
<proteinExistence type="inferred from homology"/>
<comment type="similarity">
    <text evidence="2 6">Belongs to the FliS family.</text>
</comment>
<sequence length="132" mass="14984">MYTANAYNIYKNNSINFASKDQLLLMLVDGGDRFAKMGKQAILDKDIKKAHENIVKAENIFYELMATLDVSKAGKWGKSLMAVYDFIVRRLTDANLKKDAAIMDEVIPIIENVKDTWEQAYKISKTGKNNSQ</sequence>
<evidence type="ECO:0000256" key="4">
    <source>
        <dbReference type="ARBA" id="ARBA00022795"/>
    </source>
</evidence>
<keyword evidence="4 6" id="KW-1005">Bacterial flagellum biogenesis</keyword>
<keyword evidence="3 6" id="KW-0963">Cytoplasm</keyword>
<evidence type="ECO:0000256" key="2">
    <source>
        <dbReference type="ARBA" id="ARBA00008787"/>
    </source>
</evidence>
<comment type="subcellular location">
    <subcellularLocation>
        <location evidence="1 6">Cytoplasm</location>
        <location evidence="1 6">Cytosol</location>
    </subcellularLocation>
</comment>
<dbReference type="InterPro" id="IPR036584">
    <property type="entry name" value="FliS_sf"/>
</dbReference>
<dbReference type="SUPFAM" id="SSF101116">
    <property type="entry name" value="Flagellar export chaperone FliS"/>
    <property type="match status" value="1"/>
</dbReference>